<dbReference type="Gene3D" id="3.40.50.720">
    <property type="entry name" value="NAD(P)-binding Rossmann-like Domain"/>
    <property type="match status" value="1"/>
</dbReference>
<dbReference type="GO" id="GO:0006633">
    <property type="term" value="P:fatty acid biosynthetic process"/>
    <property type="evidence" value="ECO:0007669"/>
    <property type="project" value="UniProtKB-UniPathway"/>
</dbReference>
<sequence length="250" mass="25875">MSYTFTNRTAVVTGAGRGIGRAIAELLAKHGVNVICVSKSAASCGATAEAIVAAGGRAKALAVDVADGAAVAAAAESLLAEFPAIDILVNNAGITRDGLLFRMTDEDWESVLATNLTSCFHWCKQLGRPMTRTRWGRIINIASVSGILGNAGQANYSAAKAGMIGFTKTLAREFASRGVTANVVAPGFVKTDMTTDFVNNPEVAEKVLSAVPLKRFGEVADIAHAVAFLASEEASYVTGQVFAVDGGMAM</sequence>
<keyword evidence="8" id="KW-0275">Fatty acid biosynthesis</keyword>
<dbReference type="UniPathway" id="UPA00094"/>
<evidence type="ECO:0000256" key="1">
    <source>
        <dbReference type="ARBA" id="ARBA00002607"/>
    </source>
</evidence>
<dbReference type="SMART" id="SM00822">
    <property type="entry name" value="PKS_KR"/>
    <property type="match status" value="1"/>
</dbReference>
<dbReference type="NCBIfam" id="TIGR01830">
    <property type="entry name" value="3oxo_ACP_reduc"/>
    <property type="match status" value="1"/>
</dbReference>
<evidence type="ECO:0000256" key="7">
    <source>
        <dbReference type="PIRSR" id="PIRSR611284-2"/>
    </source>
</evidence>
<feature type="active site" description="Proton acceptor" evidence="6">
    <location>
        <position position="156"/>
    </location>
</feature>
<dbReference type="NCBIfam" id="NF009466">
    <property type="entry name" value="PRK12826.1-2"/>
    <property type="match status" value="1"/>
</dbReference>
<dbReference type="InterPro" id="IPR036291">
    <property type="entry name" value="NAD(P)-bd_dom_sf"/>
</dbReference>
<evidence type="ECO:0000313" key="10">
    <source>
        <dbReference type="EMBL" id="KXU34018.1"/>
    </source>
</evidence>
<dbReference type="PRINTS" id="PR00081">
    <property type="entry name" value="GDHRDH"/>
</dbReference>
<gene>
    <name evidence="10" type="ORF">AXK12_08290</name>
</gene>
<dbReference type="InterPro" id="IPR057326">
    <property type="entry name" value="KR_dom"/>
</dbReference>
<evidence type="ECO:0000256" key="5">
    <source>
        <dbReference type="ARBA" id="ARBA00048508"/>
    </source>
</evidence>
<dbReference type="OrthoDB" id="9803333at2"/>
<evidence type="ECO:0000256" key="2">
    <source>
        <dbReference type="ARBA" id="ARBA00006484"/>
    </source>
</evidence>
<comment type="subunit">
    <text evidence="8">Homotetramer.</text>
</comment>
<accession>A0A139SHG6</accession>
<organism evidence="10 11">
    <name type="scientific">Cephaloticoccus capnophilus</name>
    <dbReference type="NCBI Taxonomy" id="1548208"/>
    <lineage>
        <taxon>Bacteria</taxon>
        <taxon>Pseudomonadati</taxon>
        <taxon>Verrucomicrobiota</taxon>
        <taxon>Opitutia</taxon>
        <taxon>Opitutales</taxon>
        <taxon>Opitutaceae</taxon>
        <taxon>Cephaloticoccus</taxon>
    </lineage>
</organism>
<comment type="similarity">
    <text evidence="2 8">Belongs to the short-chain dehydrogenases/reductases (SDR) family.</text>
</comment>
<dbReference type="InterPro" id="IPR020904">
    <property type="entry name" value="Sc_DH/Rdtase_CS"/>
</dbReference>
<reference evidence="10 11" key="1">
    <citation type="submission" date="2016-02" db="EMBL/GenBank/DDBJ databases">
        <authorList>
            <person name="Wen L."/>
            <person name="He K."/>
            <person name="Yang H."/>
        </authorList>
    </citation>
    <scope>NUCLEOTIDE SEQUENCE [LARGE SCALE GENOMIC DNA]</scope>
    <source>
        <strain evidence="10 11">CV41</strain>
    </source>
</reference>
<dbReference type="PROSITE" id="PS00061">
    <property type="entry name" value="ADH_SHORT"/>
    <property type="match status" value="1"/>
</dbReference>
<evidence type="ECO:0000256" key="4">
    <source>
        <dbReference type="ARBA" id="ARBA00023002"/>
    </source>
</evidence>
<keyword evidence="8" id="KW-0443">Lipid metabolism</keyword>
<keyword evidence="3 7" id="KW-0521">NADP</keyword>
<dbReference type="InterPro" id="IPR011284">
    <property type="entry name" value="3oxo_ACP_reduc"/>
</dbReference>
<comment type="caution">
    <text evidence="10">The sequence shown here is derived from an EMBL/GenBank/DDBJ whole genome shotgun (WGS) entry which is preliminary data.</text>
</comment>
<evidence type="ECO:0000256" key="6">
    <source>
        <dbReference type="PIRSR" id="PIRSR611284-1"/>
    </source>
</evidence>
<comment type="catalytic activity">
    <reaction evidence="5 8">
        <text>a (3R)-hydroxyacyl-[ACP] + NADP(+) = a 3-oxoacyl-[ACP] + NADPH + H(+)</text>
        <dbReference type="Rhea" id="RHEA:17397"/>
        <dbReference type="Rhea" id="RHEA-COMP:9916"/>
        <dbReference type="Rhea" id="RHEA-COMP:9945"/>
        <dbReference type="ChEBI" id="CHEBI:15378"/>
        <dbReference type="ChEBI" id="CHEBI:57783"/>
        <dbReference type="ChEBI" id="CHEBI:58349"/>
        <dbReference type="ChEBI" id="CHEBI:78776"/>
        <dbReference type="ChEBI" id="CHEBI:78827"/>
        <dbReference type="EC" id="1.1.1.100"/>
    </reaction>
</comment>
<dbReference type="CDD" id="cd05333">
    <property type="entry name" value="BKR_SDR_c"/>
    <property type="match status" value="1"/>
</dbReference>
<evidence type="ECO:0000256" key="8">
    <source>
        <dbReference type="RuleBase" id="RU366074"/>
    </source>
</evidence>
<evidence type="ECO:0000313" key="11">
    <source>
        <dbReference type="Proteomes" id="UP000071392"/>
    </source>
</evidence>
<name>A0A139SHG6_9BACT</name>
<dbReference type="GO" id="GO:0051287">
    <property type="term" value="F:NAD binding"/>
    <property type="evidence" value="ECO:0007669"/>
    <property type="project" value="UniProtKB-UniRule"/>
</dbReference>
<proteinExistence type="inferred from homology"/>
<dbReference type="AlphaFoldDB" id="A0A139SHG6"/>
<dbReference type="EMBL" id="LSZP01000062">
    <property type="protein sequence ID" value="KXU34018.1"/>
    <property type="molecule type" value="Genomic_DNA"/>
</dbReference>
<dbReference type="GO" id="GO:0004316">
    <property type="term" value="F:3-oxoacyl-[acyl-carrier-protein] reductase (NADPH) activity"/>
    <property type="evidence" value="ECO:0007669"/>
    <property type="project" value="UniProtKB-UniRule"/>
</dbReference>
<dbReference type="PANTHER" id="PTHR42879">
    <property type="entry name" value="3-OXOACYL-(ACYL-CARRIER-PROTEIN) REDUCTASE"/>
    <property type="match status" value="1"/>
</dbReference>
<dbReference type="NCBIfam" id="NF005559">
    <property type="entry name" value="PRK07231.1"/>
    <property type="match status" value="1"/>
</dbReference>
<dbReference type="PANTHER" id="PTHR42879:SF2">
    <property type="entry name" value="3-OXOACYL-[ACYL-CARRIER-PROTEIN] REDUCTASE FABG"/>
    <property type="match status" value="1"/>
</dbReference>
<keyword evidence="8" id="KW-0444">Lipid biosynthesis</keyword>
<dbReference type="Pfam" id="PF13561">
    <property type="entry name" value="adh_short_C2"/>
    <property type="match status" value="1"/>
</dbReference>
<protein>
    <recommendedName>
        <fullName evidence="8">3-oxoacyl-[acyl-carrier-protein] reductase</fullName>
        <ecNumber evidence="8">1.1.1.100</ecNumber>
    </recommendedName>
</protein>
<feature type="domain" description="Ketoreductase" evidence="9">
    <location>
        <begin position="8"/>
        <end position="192"/>
    </location>
</feature>
<keyword evidence="11" id="KW-1185">Reference proteome</keyword>
<dbReference type="InterPro" id="IPR050259">
    <property type="entry name" value="SDR"/>
</dbReference>
<comment type="function">
    <text evidence="1 8">Catalyzes the NADPH-dependent reduction of beta-ketoacyl-ACP substrates to beta-hydroxyacyl-ACP products, the first reductive step in the elongation cycle of fatty acid biosynthesis.</text>
</comment>
<dbReference type="FunFam" id="3.40.50.720:FF:000115">
    <property type="entry name" value="3-oxoacyl-[acyl-carrier-protein] reductase FabG"/>
    <property type="match status" value="1"/>
</dbReference>
<keyword evidence="8" id="KW-0276">Fatty acid metabolism</keyword>
<evidence type="ECO:0000259" key="9">
    <source>
        <dbReference type="SMART" id="SM00822"/>
    </source>
</evidence>
<dbReference type="SUPFAM" id="SSF51735">
    <property type="entry name" value="NAD(P)-binding Rossmann-fold domains"/>
    <property type="match status" value="1"/>
</dbReference>
<feature type="binding site" evidence="7">
    <location>
        <position position="91"/>
    </location>
    <ligand>
        <name>NADP(+)</name>
        <dbReference type="ChEBI" id="CHEBI:58349"/>
    </ligand>
</feature>
<dbReference type="EC" id="1.1.1.100" evidence="8"/>
<evidence type="ECO:0000256" key="3">
    <source>
        <dbReference type="ARBA" id="ARBA00022857"/>
    </source>
</evidence>
<dbReference type="InterPro" id="IPR002347">
    <property type="entry name" value="SDR_fam"/>
</dbReference>
<dbReference type="STRING" id="1548208.AXK12_08290"/>
<feature type="binding site" evidence="7">
    <location>
        <begin position="156"/>
        <end position="160"/>
    </location>
    <ligand>
        <name>NADP(+)</name>
        <dbReference type="ChEBI" id="CHEBI:58349"/>
    </ligand>
</feature>
<dbReference type="Proteomes" id="UP000071392">
    <property type="component" value="Unassembled WGS sequence"/>
</dbReference>
<keyword evidence="4 8" id="KW-0560">Oxidoreductase</keyword>
<feature type="binding site" evidence="7">
    <location>
        <begin position="14"/>
        <end position="17"/>
    </location>
    <ligand>
        <name>NADP(+)</name>
        <dbReference type="ChEBI" id="CHEBI:58349"/>
    </ligand>
</feature>
<dbReference type="PRINTS" id="PR00080">
    <property type="entry name" value="SDRFAMILY"/>
</dbReference>
<dbReference type="RefSeq" id="WP_068713307.1">
    <property type="nucleotide sequence ID" value="NZ_LSZP01000062.1"/>
</dbReference>
<comment type="pathway">
    <text evidence="8">Lipid metabolism; fatty acid biosynthesis.</text>
</comment>